<sequence>MKKYSLIIHFLFVVQIIFAGTDGTIRGRITDVDKNPLPGAQVYIPELEQGAIADFDGNYIVLNVAVGSYDVSVNMMGYRKETRKDVKVMMDQTVWLNFTLPVAAVEGEEVEVIGERPLVEKGTTSKKITIDKEAVEALPIRDMTELYSLQSGVVQVVGQQEGAIKDHEERGLQEIHVRGGRSGEIAYMIDGMYIRNPIYGGIGNGTRLNLFAIKEFDWQPGGFNAEYGDAQSAVSNIHTNSGKKKFSYGFKYSTSLVGASLGNEYDEMRGYNDYNLGFGGQFPGFLNKIYYWLSGQYTTYENYRVYKFDDNIYVDDPEDPFNRLPGGNRDRLVQPWDRDAGWRGFGNEKTWDVFGKLTYKFSNRLRFNASYWQVAAHRKGFNQRYLYWDDGQNELFRDTYRYSGEMNHSITSKTFYTLRVSQFVQKQFQGVRWKDSDNDGYPDWFEWRYSAGPNREMSDHNNPFVVPYTISENADTLFYTRRDDRSGWFYGGIPGLYNWESAEKFTDKNGNGVWDEGEDYQDKTGDQYTDGQWDGPELVQELYHRDGDYWLEPEMYQSYEPFTDYRFIDLHYDQDPWSEENRFGSTGPRYSGVSDDGIPRNDFDPFYFMPTYDGYAWEEGSVFGGHDRFYATSNAVTNEIRLDVTSQITDRWKLRTGIDYKYHQLDFYEVKSPWEGEAAFSQTFAEFWVDSGPDGLLPTDADYEDADFGEDNGVWDPGEEYRDSNGNGQWDNFREPTEFSAYIQNTFEVPWMVINAGVRVDAVNYNTEIWADTTGEFTPGIPWYFDDVNENGRWDMGEDASMQVEQSFGANPPVIFERSKWFYKISPRLGFSHVITDRATFTFNYGLY</sequence>
<reference evidence="5" key="1">
    <citation type="submission" date="2018-05" db="EMBL/GenBank/DDBJ databases">
        <authorList>
            <person name="Lanie J.A."/>
            <person name="Ng W.-L."/>
            <person name="Kazmierczak K.M."/>
            <person name="Andrzejewski T.M."/>
            <person name="Davidsen T.M."/>
            <person name="Wayne K.J."/>
            <person name="Tettelin H."/>
            <person name="Glass J.I."/>
            <person name="Rusch D."/>
            <person name="Podicherti R."/>
            <person name="Tsui H.-C.T."/>
            <person name="Winkler M.E."/>
        </authorList>
    </citation>
    <scope>NUCLEOTIDE SEQUENCE</scope>
</reference>
<evidence type="ECO:0000259" key="4">
    <source>
        <dbReference type="Pfam" id="PF07715"/>
    </source>
</evidence>
<dbReference type="SUPFAM" id="SSF49464">
    <property type="entry name" value="Carboxypeptidase regulatory domain-like"/>
    <property type="match status" value="1"/>
</dbReference>
<dbReference type="Gene3D" id="2.170.130.10">
    <property type="entry name" value="TonB-dependent receptor, plug domain"/>
    <property type="match status" value="1"/>
</dbReference>
<dbReference type="InterPro" id="IPR012910">
    <property type="entry name" value="Plug_dom"/>
</dbReference>
<dbReference type="Gene3D" id="2.40.170.20">
    <property type="entry name" value="TonB-dependent receptor, beta-barrel domain"/>
    <property type="match status" value="1"/>
</dbReference>
<keyword evidence="2" id="KW-0472">Membrane</keyword>
<dbReference type="InterPro" id="IPR037066">
    <property type="entry name" value="Plug_dom_sf"/>
</dbReference>
<feature type="domain" description="TonB-dependent receptor plug" evidence="4">
    <location>
        <begin position="124"/>
        <end position="230"/>
    </location>
</feature>
<dbReference type="SUPFAM" id="SSF56935">
    <property type="entry name" value="Porins"/>
    <property type="match status" value="1"/>
</dbReference>
<dbReference type="GO" id="GO:0009279">
    <property type="term" value="C:cell outer membrane"/>
    <property type="evidence" value="ECO:0007669"/>
    <property type="project" value="UniProtKB-SubCell"/>
</dbReference>
<gene>
    <name evidence="5" type="ORF">METZ01_LOCUS141457</name>
</gene>
<dbReference type="EMBL" id="UINC01021313">
    <property type="protein sequence ID" value="SVA88603.1"/>
    <property type="molecule type" value="Genomic_DNA"/>
</dbReference>
<protein>
    <recommendedName>
        <fullName evidence="4">TonB-dependent receptor plug domain-containing protein</fullName>
    </recommendedName>
</protein>
<dbReference type="Gene3D" id="2.60.40.1120">
    <property type="entry name" value="Carboxypeptidase-like, regulatory domain"/>
    <property type="match status" value="1"/>
</dbReference>
<evidence type="ECO:0000256" key="3">
    <source>
        <dbReference type="ARBA" id="ARBA00023237"/>
    </source>
</evidence>
<evidence type="ECO:0000256" key="1">
    <source>
        <dbReference type="ARBA" id="ARBA00004442"/>
    </source>
</evidence>
<comment type="subcellular location">
    <subcellularLocation>
        <location evidence="1">Cell outer membrane</location>
    </subcellularLocation>
</comment>
<dbReference type="Pfam" id="PF07715">
    <property type="entry name" value="Plug"/>
    <property type="match status" value="1"/>
</dbReference>
<dbReference type="InterPro" id="IPR008969">
    <property type="entry name" value="CarboxyPept-like_regulatory"/>
</dbReference>
<dbReference type="Pfam" id="PF13620">
    <property type="entry name" value="CarboxypepD_reg"/>
    <property type="match status" value="1"/>
</dbReference>
<accession>A0A381ZIM6</accession>
<dbReference type="AlphaFoldDB" id="A0A381ZIM6"/>
<evidence type="ECO:0000313" key="5">
    <source>
        <dbReference type="EMBL" id="SVA88603.1"/>
    </source>
</evidence>
<keyword evidence="3" id="KW-0998">Cell outer membrane</keyword>
<dbReference type="InterPro" id="IPR036942">
    <property type="entry name" value="Beta-barrel_TonB_sf"/>
</dbReference>
<name>A0A381ZIM6_9ZZZZ</name>
<evidence type="ECO:0000256" key="2">
    <source>
        <dbReference type="ARBA" id="ARBA00023136"/>
    </source>
</evidence>
<organism evidence="5">
    <name type="scientific">marine metagenome</name>
    <dbReference type="NCBI Taxonomy" id="408172"/>
    <lineage>
        <taxon>unclassified sequences</taxon>
        <taxon>metagenomes</taxon>
        <taxon>ecological metagenomes</taxon>
    </lineage>
</organism>
<feature type="non-terminal residue" evidence="5">
    <location>
        <position position="848"/>
    </location>
</feature>
<proteinExistence type="predicted"/>